<comment type="caution">
    <text evidence="7">The sequence shown here is derived from an EMBL/GenBank/DDBJ whole genome shotgun (WGS) entry which is preliminary data.</text>
</comment>
<dbReference type="EMBL" id="VLNR01000008">
    <property type="protein sequence ID" value="TSE10194.1"/>
    <property type="molecule type" value="Genomic_DNA"/>
</dbReference>
<evidence type="ECO:0000313" key="7">
    <source>
        <dbReference type="EMBL" id="TSE10194.1"/>
    </source>
</evidence>
<reference evidence="7 8" key="1">
    <citation type="submission" date="2019-07" db="EMBL/GenBank/DDBJ databases">
        <title>The draft genome sequence of Aquimarina algiphila M91.</title>
        <authorList>
            <person name="Meng X."/>
        </authorList>
    </citation>
    <scope>NUCLEOTIDE SEQUENCE [LARGE SCALE GENOMIC DNA]</scope>
    <source>
        <strain evidence="7 8">M91</strain>
    </source>
</reference>
<comment type="similarity">
    <text evidence="1">Belongs to the sigma-70 factor family. ECF subfamily.</text>
</comment>
<evidence type="ECO:0000259" key="6">
    <source>
        <dbReference type="Pfam" id="PF04542"/>
    </source>
</evidence>
<evidence type="ECO:0000256" key="2">
    <source>
        <dbReference type="ARBA" id="ARBA00023015"/>
    </source>
</evidence>
<evidence type="ECO:0000256" key="3">
    <source>
        <dbReference type="ARBA" id="ARBA00023082"/>
    </source>
</evidence>
<evidence type="ECO:0000256" key="5">
    <source>
        <dbReference type="ARBA" id="ARBA00023163"/>
    </source>
</evidence>
<keyword evidence="8" id="KW-1185">Reference proteome</keyword>
<name>A0A554VP65_9FLAO</name>
<dbReference type="InterPro" id="IPR014284">
    <property type="entry name" value="RNA_pol_sigma-70_dom"/>
</dbReference>
<dbReference type="GO" id="GO:0003677">
    <property type="term" value="F:DNA binding"/>
    <property type="evidence" value="ECO:0007669"/>
    <property type="project" value="UniProtKB-KW"/>
</dbReference>
<proteinExistence type="inferred from homology"/>
<keyword evidence="2" id="KW-0805">Transcription regulation</keyword>
<dbReference type="SUPFAM" id="SSF88946">
    <property type="entry name" value="Sigma2 domain of RNA polymerase sigma factors"/>
    <property type="match status" value="1"/>
</dbReference>
<dbReference type="GO" id="GO:0006352">
    <property type="term" value="P:DNA-templated transcription initiation"/>
    <property type="evidence" value="ECO:0007669"/>
    <property type="project" value="InterPro"/>
</dbReference>
<protein>
    <submittedName>
        <fullName evidence="7">Sigma-70 family RNA polymerase sigma factor</fullName>
    </submittedName>
</protein>
<dbReference type="NCBIfam" id="TIGR02937">
    <property type="entry name" value="sigma70-ECF"/>
    <property type="match status" value="1"/>
</dbReference>
<keyword evidence="3" id="KW-0731">Sigma factor</keyword>
<dbReference type="InterPro" id="IPR013324">
    <property type="entry name" value="RNA_pol_sigma_r3/r4-like"/>
</dbReference>
<dbReference type="InterPro" id="IPR039425">
    <property type="entry name" value="RNA_pol_sigma-70-like"/>
</dbReference>
<organism evidence="7 8">
    <name type="scientific">Aquimarina algiphila</name>
    <dbReference type="NCBI Taxonomy" id="2047982"/>
    <lineage>
        <taxon>Bacteria</taxon>
        <taxon>Pseudomonadati</taxon>
        <taxon>Bacteroidota</taxon>
        <taxon>Flavobacteriia</taxon>
        <taxon>Flavobacteriales</taxon>
        <taxon>Flavobacteriaceae</taxon>
        <taxon>Aquimarina</taxon>
    </lineage>
</organism>
<dbReference type="GO" id="GO:0016987">
    <property type="term" value="F:sigma factor activity"/>
    <property type="evidence" value="ECO:0007669"/>
    <property type="project" value="UniProtKB-KW"/>
</dbReference>
<dbReference type="InterPro" id="IPR013325">
    <property type="entry name" value="RNA_pol_sigma_r2"/>
</dbReference>
<dbReference type="Gene3D" id="1.10.1740.10">
    <property type="match status" value="1"/>
</dbReference>
<evidence type="ECO:0000256" key="4">
    <source>
        <dbReference type="ARBA" id="ARBA00023125"/>
    </source>
</evidence>
<dbReference type="Pfam" id="PF04542">
    <property type="entry name" value="Sigma70_r2"/>
    <property type="match status" value="1"/>
</dbReference>
<dbReference type="PANTHER" id="PTHR43133">
    <property type="entry name" value="RNA POLYMERASE ECF-TYPE SIGMA FACTO"/>
    <property type="match status" value="1"/>
</dbReference>
<dbReference type="InterPro" id="IPR036388">
    <property type="entry name" value="WH-like_DNA-bd_sf"/>
</dbReference>
<dbReference type="Proteomes" id="UP000318833">
    <property type="component" value="Unassembled WGS sequence"/>
</dbReference>
<dbReference type="Gene3D" id="1.10.10.10">
    <property type="entry name" value="Winged helix-like DNA-binding domain superfamily/Winged helix DNA-binding domain"/>
    <property type="match status" value="1"/>
</dbReference>
<evidence type="ECO:0000256" key="1">
    <source>
        <dbReference type="ARBA" id="ARBA00010641"/>
    </source>
</evidence>
<dbReference type="InterPro" id="IPR007627">
    <property type="entry name" value="RNA_pol_sigma70_r2"/>
</dbReference>
<feature type="domain" description="RNA polymerase sigma-70 region 2" evidence="6">
    <location>
        <begin position="39"/>
        <end position="107"/>
    </location>
</feature>
<dbReference type="SUPFAM" id="SSF88659">
    <property type="entry name" value="Sigma3 and sigma4 domains of RNA polymerase sigma factors"/>
    <property type="match status" value="1"/>
</dbReference>
<keyword evidence="4" id="KW-0238">DNA-binding</keyword>
<accession>A0A554VP65</accession>
<keyword evidence="5" id="KW-0804">Transcription</keyword>
<gene>
    <name evidence="7" type="ORF">FOF46_05485</name>
</gene>
<dbReference type="PANTHER" id="PTHR43133:SF8">
    <property type="entry name" value="RNA POLYMERASE SIGMA FACTOR HI_1459-RELATED"/>
    <property type="match status" value="1"/>
</dbReference>
<sequence>MVKSLSIISKRYKLTITMNNDQVIIAGIIEGDERILTCFYRDNIRYIQGYILRNYGNLEDVEDVFQDALVVLYQKLRSGLLEIRVPIKTYFYGICRNLWRNRLKKKEKLIIDDGQNRFEEGINDPLIANIENQEREHLYRKHFQKLSADNKKLLYLFFEGKSMKEISIITGYSEGYTRKKKFEAKRQLLKMIEKDPMYEELRAIC</sequence>
<dbReference type="AlphaFoldDB" id="A0A554VP65"/>
<evidence type="ECO:0000313" key="8">
    <source>
        <dbReference type="Proteomes" id="UP000318833"/>
    </source>
</evidence>
<dbReference type="OrthoDB" id="1163416at2"/>